<dbReference type="RefSeq" id="WP_286337964.1">
    <property type="nucleotide sequence ID" value="NZ_AP027370.1"/>
</dbReference>
<reference evidence="1 2" key="1">
    <citation type="submission" date="2023-03" db="EMBL/GenBank/DDBJ databases">
        <title>Description of Hydrogenimonas sp. ISO32.</title>
        <authorList>
            <person name="Mino S."/>
            <person name="Fukazawa S."/>
            <person name="Sawabe T."/>
        </authorList>
    </citation>
    <scope>NUCLEOTIDE SEQUENCE [LARGE SCALE GENOMIC DNA]</scope>
    <source>
        <strain evidence="1 2">ISO32</strain>
    </source>
</reference>
<name>A0ABN6WXK8_9BACT</name>
<keyword evidence="2" id="KW-1185">Reference proteome</keyword>
<dbReference type="EMBL" id="AP027370">
    <property type="protein sequence ID" value="BDY12787.1"/>
    <property type="molecule type" value="Genomic_DNA"/>
</dbReference>
<sequence>MKLYYYINTGHRIGLDRLRRSAPVINALSDMGIEVSMLTNDFRAGEYAKEQFGIRKYVSVDVVRNIANIATPADALVFDSEEESRAMWADMATYFRSFIRISDNPDDFAEAGEILISSMKSIGDAPKADIVDPRYFEATDHGDERIYFWGDDDYDQELLRVADAFEGLDITLLEGYYFFMQYGSELAGKFKSVEDSENYDEVLMHAGRFLSSSPQSVLEALAAGSNPLYLKKSGISVAWDAKMESLGIPVLSSFDKDAIEQALSATLVYRKKVLRKEAASEVATYIKDNLR</sequence>
<proteinExistence type="predicted"/>
<evidence type="ECO:0000313" key="1">
    <source>
        <dbReference type="EMBL" id="BDY12787.1"/>
    </source>
</evidence>
<evidence type="ECO:0000313" key="2">
    <source>
        <dbReference type="Proteomes" id="UP001321445"/>
    </source>
</evidence>
<accession>A0ABN6WXK8</accession>
<protein>
    <submittedName>
        <fullName evidence="1">Uncharacterized protein</fullName>
    </submittedName>
</protein>
<dbReference type="Proteomes" id="UP001321445">
    <property type="component" value="Chromosome"/>
</dbReference>
<organism evidence="1 2">
    <name type="scientific">Hydrogenimonas cancrithermarum</name>
    <dbReference type="NCBI Taxonomy" id="2993563"/>
    <lineage>
        <taxon>Bacteria</taxon>
        <taxon>Pseudomonadati</taxon>
        <taxon>Campylobacterota</taxon>
        <taxon>Epsilonproteobacteria</taxon>
        <taxon>Campylobacterales</taxon>
        <taxon>Hydrogenimonadaceae</taxon>
        <taxon>Hydrogenimonas</taxon>
    </lineage>
</organism>
<gene>
    <name evidence="1" type="ORF">HCR_10990</name>
</gene>